<evidence type="ECO:0000259" key="11">
    <source>
        <dbReference type="PROSITE" id="PS51157"/>
    </source>
</evidence>
<dbReference type="Pfam" id="PF02207">
    <property type="entry name" value="zf-UBR"/>
    <property type="match status" value="1"/>
</dbReference>
<keyword evidence="5 9" id="KW-0833">Ubl conjugation pathway</keyword>
<organism evidence="12 13">
    <name type="scientific">Myriangium duriaei CBS 260.36</name>
    <dbReference type="NCBI Taxonomy" id="1168546"/>
    <lineage>
        <taxon>Eukaryota</taxon>
        <taxon>Fungi</taxon>
        <taxon>Dikarya</taxon>
        <taxon>Ascomycota</taxon>
        <taxon>Pezizomycotina</taxon>
        <taxon>Dothideomycetes</taxon>
        <taxon>Dothideomycetidae</taxon>
        <taxon>Myriangiales</taxon>
        <taxon>Myriangiaceae</taxon>
        <taxon>Myriangium</taxon>
    </lineage>
</organism>
<keyword evidence="2 9" id="KW-0808">Transferase</keyword>
<keyword evidence="3 9" id="KW-0479">Metal-binding</keyword>
<comment type="catalytic activity">
    <reaction evidence="1 9">
        <text>S-ubiquitinyl-[E2 ubiquitin-conjugating enzyme]-L-cysteine + [acceptor protein]-L-lysine = [E2 ubiquitin-conjugating enzyme]-L-cysteine + N(6)-ubiquitinyl-[acceptor protein]-L-lysine.</text>
        <dbReference type="EC" id="2.3.2.27"/>
    </reaction>
</comment>
<dbReference type="OrthoDB" id="26387at2759"/>
<dbReference type="CDD" id="cd16482">
    <property type="entry name" value="RING-H2_UBR1-like"/>
    <property type="match status" value="1"/>
</dbReference>
<evidence type="ECO:0000313" key="13">
    <source>
        <dbReference type="Proteomes" id="UP000799439"/>
    </source>
</evidence>
<dbReference type="SUPFAM" id="SSF46785">
    <property type="entry name" value="Winged helix' DNA-binding domain"/>
    <property type="match status" value="1"/>
</dbReference>
<evidence type="ECO:0000256" key="3">
    <source>
        <dbReference type="ARBA" id="ARBA00022723"/>
    </source>
</evidence>
<comment type="similarity">
    <text evidence="7 9">Belongs to the E3 ubiquitin-protein ligase UBR1-like family.</text>
</comment>
<evidence type="ECO:0000313" key="12">
    <source>
        <dbReference type="EMBL" id="KAF2152693.1"/>
    </source>
</evidence>
<dbReference type="InterPro" id="IPR003769">
    <property type="entry name" value="ClpS_core"/>
</dbReference>
<evidence type="ECO:0000256" key="4">
    <source>
        <dbReference type="ARBA" id="ARBA00022771"/>
    </source>
</evidence>
<sequence length="2140" mass="238562">MLAVDTEAALSRCLRDLPHLYNYRYTADAERHLRKTLCTSLILNHSSNLPLLFRSASPDDPHISWNVSKAQGGQEGAEYTEAARGHPCGHIFKPGESSYHCKTCAADDTCVLCARCFAESDHEGHTVFVSVSPGNSGCCDCGDEEAWTRPVHCSIHDATHRSHASSGKAPQPAGLPLELTEAIRRTIGKALDYMCDVFSCSPEQLRLAKNEGTVMEDERNSRLNPEKYGGAESIREPVEFCLVLWNDEKHTLDQVQLQVARACRKTKGFGMEKAEQVDSVGRSIVDFSTDVHRLLKMASVLEQIKVSVTLRSSRDTFREQMCETIIAWLADISGCSVGPDNHILRNTVCSEMFSEWQVGSPKANEIVGAAGIYDHETGDREWADFAPRIMEIIAGGGNTTARLTLVNRALDYDMDEDEDLNDDTNDDDGDDERETESDLMTLVDRDATALADANTRPRRQRLPNIRINTDLMDLEDDDGTLMAFPGTGDVDVDMGEAADEDPGEVLEATMAGYPPPPPPPTGPLSLDASRQGSMSEHHDHGVSQESDEADTAPGQSSKNLPTLPKTPQARRFRNRNGPEKFWTAKPAGWVNPEDSPLTENLSLRLRIDYLILYDLRLWKTLRDSLRYTYISAVITVPEYKRLLGIRFAGLYTLLAQLYLIADREPDHSIINLSLQLLTTPSITHEVIEKANFLTHLLAIIYTFLTTRQVGYPKDVSPNATLAFDAGAITNRRMFHFFVDARYMFQATSVQERMRTEPQFLLQFLDLVKLHQGICPNVRAIGEHVEYETDTWLSASMITKEINKLSRLVTDAFLTLDVEDPQERAQLGTATMILSHEVALSSLGLEWARFTSSEMKGPLKFKNVGKTGGVPIIIPDISVSETHMSFHHPLHYILSWVLQAGKSLSREQVQSNFFMMSYSKHPDASFKNKVLSGPVKPHDWIAGMFDPPLRVCVWLAQLRAGMWVRNGMTLRHQMHSYRNPAQRDVTYQRDIFMLQAGLILCDPGSENIGEKFFLQIVHRFDLQGWLEGKFKSLDTYDCQQYMDVIEDFFHLLVILLSERDDLLPLSDHGKPSLRAIERDIAHALCFKALSYSDLASRLTERISESEKFDEILENMTNYKAPEGLNDSGTFELKSTFIDTIDPYYAFYSRNQREEADTIYREHFAKKQGVDKAEVVPEPVLLPIEHGLFKHLSDFVRTESFACFMSYALKFALEGYKVTGAESSRIEPILQIMLHLVLITVGEDTAAGILEGSPLPGFIDRLFTPQQTGETMLDGLKAILGVEDFAACHPRVRLVIKRAQQTRPVLFAQHNALDPEPRSTATPSQNGADKEAKKRAALERQAKVMAQFKAQQSTFMTAQGLDWDIDDISDDENKDHMDDVTGDLPETENVREYPADACILCQEDSNEERLYGCFAFIAASNIQRQTPTHDPDFVQEVVDTPASLDRSAEGLRPFGVSSQNKREVEKLAADGSVIRQQVQVLSKAFNDRELVLKDHVITSCGHMMHFSCFETYMAATLRRQSHQISRNHPERVERKEFLCPLCKALGNIFLPVIWKSRKEHYPGVLGSASQTFDDWLPLATGLPGALRSSESRSIIAREYIQNSFQGSISENVLREAPPSPTSGGERFRAARALASVLSVRIPDIFAGSPSSPTSSTDELTRAYQLLNSSVHTNAQGPPKDPRTPVSPTSPSPMSPTSPVSPIDPNPPVALGPILQTVSSSIAAVEIHNRGVESQHSLLTSISEQTLSSLRIFCETASSIVATEQIKDARMAGITRTQEYHCLSHLLGLPDSDQHIRNPSPLLHNVFWSLTACSFLAGNDWLKHGHNLIQLALLAEMTKAVFVYKVALGRLGRNLDVQSESEDAVFTAFCQRLDQLHSDASTAAGMLPPQTGTITPAALIFLRKVTILAHVRSAVDFSAASASLDPELPELDRLAVLLRLPSLTTIFQSFVSDTASAEAQRRLVKRWLLNTNSEVARPITLDHPAIFELVGLPKTFDALTEEAVKRRCPTTGKTMADPIVCLFCGEIFCSQTACCRVLAPEDSKPIGGAQQHLVKCGGPVGIFINIRKCMVLFIHNRNGSWAQAPYLDKHGEADPALRRHHQLFLNQRRYDRLLREVWLSHGVPNVISRKLEGDINNGGWETL</sequence>
<name>A0A9P4IZE3_9PEZI</name>
<dbReference type="PANTHER" id="PTHR21497:SF24">
    <property type="entry name" value="E3 UBIQUITIN-PROTEIN LIGASE UBR1"/>
    <property type="match status" value="1"/>
</dbReference>
<dbReference type="InterPro" id="IPR042065">
    <property type="entry name" value="E3_ELL-like"/>
</dbReference>
<dbReference type="GO" id="GO:0061630">
    <property type="term" value="F:ubiquitin protein ligase activity"/>
    <property type="evidence" value="ECO:0007669"/>
    <property type="project" value="UniProtKB-UniRule"/>
</dbReference>
<evidence type="ECO:0000256" key="9">
    <source>
        <dbReference type="RuleBase" id="RU366018"/>
    </source>
</evidence>
<dbReference type="Gene3D" id="1.10.10.2670">
    <property type="entry name" value="E3 ubiquitin-protein ligase"/>
    <property type="match status" value="1"/>
</dbReference>
<evidence type="ECO:0000256" key="8">
    <source>
        <dbReference type="PROSITE-ProRule" id="PRU00508"/>
    </source>
</evidence>
<accession>A0A9P4IZE3</accession>
<dbReference type="GO" id="GO:0000151">
    <property type="term" value="C:ubiquitin ligase complex"/>
    <property type="evidence" value="ECO:0007669"/>
    <property type="project" value="TreeGrafter"/>
</dbReference>
<keyword evidence="6 9" id="KW-0862">Zinc</keyword>
<dbReference type="GO" id="GO:0005737">
    <property type="term" value="C:cytoplasm"/>
    <property type="evidence" value="ECO:0007669"/>
    <property type="project" value="TreeGrafter"/>
</dbReference>
<feature type="compositionally biased region" description="Pro residues" evidence="10">
    <location>
        <begin position="513"/>
        <end position="522"/>
    </location>
</feature>
<dbReference type="Pfam" id="PF22960">
    <property type="entry name" value="WHD_UBR1"/>
    <property type="match status" value="1"/>
</dbReference>
<dbReference type="InterPro" id="IPR044046">
    <property type="entry name" value="E3_ligase_UBR-like_C"/>
</dbReference>
<dbReference type="EMBL" id="ML996086">
    <property type="protein sequence ID" value="KAF2152693.1"/>
    <property type="molecule type" value="Genomic_DNA"/>
</dbReference>
<dbReference type="Proteomes" id="UP000799439">
    <property type="component" value="Unassembled WGS sequence"/>
</dbReference>
<dbReference type="PROSITE" id="PS51157">
    <property type="entry name" value="ZF_UBR"/>
    <property type="match status" value="1"/>
</dbReference>
<feature type="region of interest" description="Disordered" evidence="10">
    <location>
        <begin position="507"/>
        <end position="578"/>
    </location>
</feature>
<comment type="function">
    <text evidence="9">Ubiquitin ligase protein which is a component of the N-end rule pathway. Recognizes and binds to proteins bearing specific N-terminal residues that are destabilizing according to the N-end rule, leading to their ubiquitination and subsequent degradation.</text>
</comment>
<dbReference type="GO" id="GO:0016567">
    <property type="term" value="P:protein ubiquitination"/>
    <property type="evidence" value="ECO:0007669"/>
    <property type="project" value="UniProtKB-UniRule"/>
</dbReference>
<evidence type="ECO:0000256" key="5">
    <source>
        <dbReference type="ARBA" id="ARBA00022786"/>
    </source>
</evidence>
<dbReference type="InterPro" id="IPR039164">
    <property type="entry name" value="UBR1-like"/>
</dbReference>
<feature type="zinc finger region" description="UBR-type" evidence="8">
    <location>
        <begin position="86"/>
        <end position="158"/>
    </location>
</feature>
<dbReference type="Gene3D" id="2.10.110.30">
    <property type="match status" value="1"/>
</dbReference>
<dbReference type="Pfam" id="PF18995">
    <property type="entry name" value="PRT6_C"/>
    <property type="match status" value="1"/>
</dbReference>
<evidence type="ECO:0000256" key="7">
    <source>
        <dbReference type="ARBA" id="ARBA00046341"/>
    </source>
</evidence>
<evidence type="ECO:0000256" key="2">
    <source>
        <dbReference type="ARBA" id="ARBA00022679"/>
    </source>
</evidence>
<keyword evidence="13" id="KW-1185">Reference proteome</keyword>
<proteinExistence type="inferred from homology"/>
<evidence type="ECO:0000256" key="1">
    <source>
        <dbReference type="ARBA" id="ARBA00000900"/>
    </source>
</evidence>
<dbReference type="EC" id="2.3.2.27" evidence="9"/>
<feature type="region of interest" description="Disordered" evidence="10">
    <location>
        <begin position="1306"/>
        <end position="1334"/>
    </location>
</feature>
<dbReference type="PANTHER" id="PTHR21497">
    <property type="entry name" value="UBIQUITIN LIGASE E3 ALPHA-RELATED"/>
    <property type="match status" value="1"/>
</dbReference>
<protein>
    <recommendedName>
        <fullName evidence="9">E3 ubiquitin-protein ligase</fullName>
        <ecNumber evidence="9">2.3.2.27</ecNumber>
    </recommendedName>
</protein>
<feature type="region of interest" description="Disordered" evidence="10">
    <location>
        <begin position="416"/>
        <end position="436"/>
    </location>
</feature>
<feature type="domain" description="UBR-type" evidence="11">
    <location>
        <begin position="86"/>
        <end position="158"/>
    </location>
</feature>
<comment type="caution">
    <text evidence="12">The sequence shown here is derived from an EMBL/GenBank/DDBJ whole genome shotgun (WGS) entry which is preliminary data.</text>
</comment>
<comment type="pathway">
    <text evidence="9">Protein modification; protein ubiquitination.</text>
</comment>
<dbReference type="GO" id="GO:0071596">
    <property type="term" value="P:ubiquitin-dependent protein catabolic process via the N-end rule pathway"/>
    <property type="evidence" value="ECO:0007669"/>
    <property type="project" value="UniProtKB-UniRule"/>
</dbReference>
<dbReference type="InterPro" id="IPR036390">
    <property type="entry name" value="WH_DNA-bd_sf"/>
</dbReference>
<feature type="region of interest" description="Disordered" evidence="10">
    <location>
        <begin position="1668"/>
        <end position="1705"/>
    </location>
</feature>
<dbReference type="InterPro" id="IPR003126">
    <property type="entry name" value="Znf_UBR"/>
</dbReference>
<gene>
    <name evidence="12" type="ORF">K461DRAFT_286523</name>
</gene>
<dbReference type="CDD" id="cd19673">
    <property type="entry name" value="UBR-box_UBR3"/>
    <property type="match status" value="1"/>
</dbReference>
<dbReference type="SMART" id="SM00396">
    <property type="entry name" value="ZnF_UBR1"/>
    <property type="match status" value="1"/>
</dbReference>
<dbReference type="Pfam" id="PF02617">
    <property type="entry name" value="ClpS"/>
    <property type="match status" value="1"/>
</dbReference>
<evidence type="ECO:0000256" key="10">
    <source>
        <dbReference type="SAM" id="MobiDB-lite"/>
    </source>
</evidence>
<dbReference type="GO" id="GO:0008270">
    <property type="term" value="F:zinc ion binding"/>
    <property type="evidence" value="ECO:0007669"/>
    <property type="project" value="UniProtKB-UniRule"/>
</dbReference>
<dbReference type="InterPro" id="IPR055194">
    <property type="entry name" value="UBR1-like_WH"/>
</dbReference>
<keyword evidence="4 9" id="KW-0863">Zinc-finger</keyword>
<evidence type="ECO:0000256" key="6">
    <source>
        <dbReference type="ARBA" id="ARBA00022833"/>
    </source>
</evidence>
<reference evidence="12" key="1">
    <citation type="journal article" date="2020" name="Stud. Mycol.">
        <title>101 Dothideomycetes genomes: a test case for predicting lifestyles and emergence of pathogens.</title>
        <authorList>
            <person name="Haridas S."/>
            <person name="Albert R."/>
            <person name="Binder M."/>
            <person name="Bloem J."/>
            <person name="Labutti K."/>
            <person name="Salamov A."/>
            <person name="Andreopoulos B."/>
            <person name="Baker S."/>
            <person name="Barry K."/>
            <person name="Bills G."/>
            <person name="Bluhm B."/>
            <person name="Cannon C."/>
            <person name="Castanera R."/>
            <person name="Culley D."/>
            <person name="Daum C."/>
            <person name="Ezra D."/>
            <person name="Gonzalez J."/>
            <person name="Henrissat B."/>
            <person name="Kuo A."/>
            <person name="Liang C."/>
            <person name="Lipzen A."/>
            <person name="Lutzoni F."/>
            <person name="Magnuson J."/>
            <person name="Mondo S."/>
            <person name="Nolan M."/>
            <person name="Ohm R."/>
            <person name="Pangilinan J."/>
            <person name="Park H.-J."/>
            <person name="Ramirez L."/>
            <person name="Alfaro M."/>
            <person name="Sun H."/>
            <person name="Tritt A."/>
            <person name="Yoshinaga Y."/>
            <person name="Zwiers L.-H."/>
            <person name="Turgeon B."/>
            <person name="Goodwin S."/>
            <person name="Spatafora J."/>
            <person name="Crous P."/>
            <person name="Grigoriev I."/>
        </authorList>
    </citation>
    <scope>NUCLEOTIDE SEQUENCE</scope>
    <source>
        <strain evidence="12">CBS 260.36</strain>
    </source>
</reference>
<dbReference type="FunFam" id="2.10.110.30:FF:000001">
    <property type="entry name" value="E3 ubiquitin-protein ligase UBR2 isoform 1"/>
    <property type="match status" value="1"/>
</dbReference>